<feature type="compositionally biased region" description="Basic and acidic residues" evidence="1">
    <location>
        <begin position="703"/>
        <end position="713"/>
    </location>
</feature>
<dbReference type="Pfam" id="PF17921">
    <property type="entry name" value="Integrase_H2C2"/>
    <property type="match status" value="1"/>
</dbReference>
<feature type="compositionally biased region" description="Basic and acidic residues" evidence="1">
    <location>
        <begin position="517"/>
        <end position="546"/>
    </location>
</feature>
<feature type="compositionally biased region" description="Polar residues" evidence="1">
    <location>
        <begin position="1081"/>
        <end position="1110"/>
    </location>
</feature>
<name>A0A388KZL9_CHABU</name>
<accession>A0A388KZL9</accession>
<proteinExistence type="predicted"/>
<feature type="compositionally biased region" description="Basic and acidic residues" evidence="1">
    <location>
        <begin position="788"/>
        <end position="801"/>
    </location>
</feature>
<dbReference type="GO" id="GO:0003676">
    <property type="term" value="F:nucleic acid binding"/>
    <property type="evidence" value="ECO:0007669"/>
    <property type="project" value="InterPro"/>
</dbReference>
<comment type="caution">
    <text evidence="3">The sequence shown here is derived from an EMBL/GenBank/DDBJ whole genome shotgun (WGS) entry which is preliminary data.</text>
</comment>
<dbReference type="EMBL" id="BFEA01000225">
    <property type="protein sequence ID" value="GBG75507.1"/>
    <property type="molecule type" value="Genomic_DNA"/>
</dbReference>
<dbReference type="AlphaFoldDB" id="A0A388KZL9"/>
<dbReference type="InterPro" id="IPR041588">
    <property type="entry name" value="Integrase_H2C2"/>
</dbReference>
<dbReference type="InterPro" id="IPR012337">
    <property type="entry name" value="RNaseH-like_sf"/>
</dbReference>
<evidence type="ECO:0000256" key="1">
    <source>
        <dbReference type="SAM" id="MobiDB-lite"/>
    </source>
</evidence>
<reference evidence="3 4" key="1">
    <citation type="journal article" date="2018" name="Cell">
        <title>The Chara Genome: Secondary Complexity and Implications for Plant Terrestrialization.</title>
        <authorList>
            <person name="Nishiyama T."/>
            <person name="Sakayama H."/>
            <person name="Vries J.D."/>
            <person name="Buschmann H."/>
            <person name="Saint-Marcoux D."/>
            <person name="Ullrich K.K."/>
            <person name="Haas F.B."/>
            <person name="Vanderstraeten L."/>
            <person name="Becker D."/>
            <person name="Lang D."/>
            <person name="Vosolsobe S."/>
            <person name="Rombauts S."/>
            <person name="Wilhelmsson P.K.I."/>
            <person name="Janitza P."/>
            <person name="Kern R."/>
            <person name="Heyl A."/>
            <person name="Rumpler F."/>
            <person name="Villalobos L.I.A.C."/>
            <person name="Clay J.M."/>
            <person name="Skokan R."/>
            <person name="Toyoda A."/>
            <person name="Suzuki Y."/>
            <person name="Kagoshima H."/>
            <person name="Schijlen E."/>
            <person name="Tajeshwar N."/>
            <person name="Catarino B."/>
            <person name="Hetherington A.J."/>
            <person name="Saltykova A."/>
            <person name="Bonnot C."/>
            <person name="Breuninger H."/>
            <person name="Symeonidi A."/>
            <person name="Radhakrishnan G.V."/>
            <person name="Van Nieuwerburgh F."/>
            <person name="Deforce D."/>
            <person name="Chang C."/>
            <person name="Karol K.G."/>
            <person name="Hedrich R."/>
            <person name="Ulvskov P."/>
            <person name="Glockner G."/>
            <person name="Delwiche C.F."/>
            <person name="Petrasek J."/>
            <person name="Van de Peer Y."/>
            <person name="Friml J."/>
            <person name="Beilby M."/>
            <person name="Dolan L."/>
            <person name="Kohara Y."/>
            <person name="Sugano S."/>
            <person name="Fujiyama A."/>
            <person name="Delaux P.-M."/>
            <person name="Quint M."/>
            <person name="TheiBen G."/>
            <person name="Hagemann M."/>
            <person name="Harholt J."/>
            <person name="Dunand C."/>
            <person name="Zachgo S."/>
            <person name="Langdale J."/>
            <person name="Maumus F."/>
            <person name="Straeten D.V.D."/>
            <person name="Gould S.B."/>
            <person name="Rensing S.A."/>
        </authorList>
    </citation>
    <scope>NUCLEOTIDE SEQUENCE [LARGE SCALE GENOMIC DNA]</scope>
    <source>
        <strain evidence="3 4">S276</strain>
    </source>
</reference>
<dbReference type="InterPro" id="IPR036397">
    <property type="entry name" value="RNaseH_sf"/>
</dbReference>
<dbReference type="Proteomes" id="UP000265515">
    <property type="component" value="Unassembled WGS sequence"/>
</dbReference>
<feature type="region of interest" description="Disordered" evidence="1">
    <location>
        <begin position="517"/>
        <end position="567"/>
    </location>
</feature>
<sequence>MDQGSIEDTPPVDGFLDQEEDVRLHINKWALRVPNCVSYPIWIAPRGYERKADLVLKPFQEEDPWGGKDTQWMMKLALAGTHGLVEEVRTIEEGPTQVEEHEQLMGGMYLLTNMLLQGDFDRKGSFCHEEDELLIPESQDDEVEEGEIKEAFREEEYDGIYLELGLLLSCEMRDRDASDKAQKLRHLYVVRDGHLFIKRQVGNPKRIVCGRNRQLDIIAALHDGIAGGHGGVSATCAKISELYHWDGMLTMVIKYCQSCVPCQERSTQRPGEPLHPRLEREVGVVVHLDLLFMPMGENGCNYIFDACDNLTGFVDGRAIRTKTGPVLANCIEEYYLRYRFVKEFVMDRGSEFTCNERPLGASGGEEQHGPFRRELTPVFDDDNIEFFLDAYREHATRRGWDVSERVRHLRGVGRFEGPIAQIIEEALTWSEVETRMQRLRVSPLGSDGLPIRLEEGNVEEFIPAYERYMSDQGAPRDEWVQALLLWTREVERPLVRQIRRRAQDWEDCRAQLRVAFRRPEPERPEPRIDRRQRSKRLRDLEAREPVTSRGGRKALAQREGGQAGSARASESFLTCGLRQVEFHQVTEDDLLGPSPQASEQRESEVPAAPFRSLEAHLDASQWEAPSTGESPTDPLGREQTRLEPEAEPLRLKGVGAEDVIVVEGDTPPDSPARAQTRRSWPEGVVEPDSQEAPVPPPEATMLPREEVEARGSVEGWRTEPRLVVDSRLASHAAEHPDIEEPSLVGPSSGPAGTELGEGLQAATGEVAEAGTGKEPDKAARAKRARVRARLEEIHERRDRMEAAGIAPRPPVAPNTSEERIDELWARYEGRREAARQRAREAGQAIEGADEAIEVGELGFAATRRAIEWVDKEIKQTFIEAFQSRARQARLEAKEAEWKAKLKEMAAAVERLTATKVIDWTEQSRYSIQGKQVRGLFGQEEAAEASRQEKLGKVFLDPAEAEVRKEANKESFEFKAPTELASQQEAATSADAPKEVLTQEPQPASVGEGEAEESLAILLDVQEGALTRAVGSPQPEAQGEEPSRLDELVAAMEVDMPPERPQGLEAPEHEPKLEELRVQLGSWATGTDSGGPTTEQRQQEATSQPTRVTTP</sequence>
<feature type="compositionally biased region" description="Low complexity" evidence="1">
    <location>
        <begin position="761"/>
        <end position="770"/>
    </location>
</feature>
<feature type="compositionally biased region" description="Basic and acidic residues" evidence="1">
    <location>
        <begin position="635"/>
        <end position="650"/>
    </location>
</feature>
<dbReference type="InterPro" id="IPR052160">
    <property type="entry name" value="Gypsy_RT_Integrase-like"/>
</dbReference>
<gene>
    <name evidence="3" type="ORF">CBR_g20138</name>
</gene>
<protein>
    <recommendedName>
        <fullName evidence="2">Integrase zinc-binding domain-containing protein</fullName>
    </recommendedName>
</protein>
<feature type="region of interest" description="Disordered" evidence="1">
    <location>
        <begin position="967"/>
        <end position="1018"/>
    </location>
</feature>
<dbReference type="Gramene" id="GBG75507">
    <property type="protein sequence ID" value="GBG75507"/>
    <property type="gene ID" value="CBR_g20138"/>
</dbReference>
<feature type="compositionally biased region" description="Basic and acidic residues" evidence="1">
    <location>
        <begin position="1065"/>
        <end position="1076"/>
    </location>
</feature>
<feature type="domain" description="Integrase zinc-binding" evidence="2">
    <location>
        <begin position="213"/>
        <end position="267"/>
    </location>
</feature>
<dbReference type="PANTHER" id="PTHR47266">
    <property type="entry name" value="ENDONUCLEASE-RELATED"/>
    <property type="match status" value="1"/>
</dbReference>
<feature type="region of interest" description="Disordered" evidence="1">
    <location>
        <begin position="618"/>
        <end position="713"/>
    </location>
</feature>
<feature type="region of interest" description="Disordered" evidence="1">
    <location>
        <begin position="1051"/>
        <end position="1110"/>
    </location>
</feature>
<feature type="region of interest" description="Disordered" evidence="1">
    <location>
        <begin position="1025"/>
        <end position="1044"/>
    </location>
</feature>
<feature type="region of interest" description="Disordered" evidence="1">
    <location>
        <begin position="727"/>
        <end position="819"/>
    </location>
</feature>
<dbReference type="SUPFAM" id="SSF53098">
    <property type="entry name" value="Ribonuclease H-like"/>
    <property type="match status" value="1"/>
</dbReference>
<keyword evidence="4" id="KW-1185">Reference proteome</keyword>
<evidence type="ECO:0000313" key="4">
    <source>
        <dbReference type="Proteomes" id="UP000265515"/>
    </source>
</evidence>
<dbReference type="Gene3D" id="1.10.340.70">
    <property type="match status" value="1"/>
</dbReference>
<organism evidence="3 4">
    <name type="scientific">Chara braunii</name>
    <name type="common">Braun's stonewort</name>
    <dbReference type="NCBI Taxonomy" id="69332"/>
    <lineage>
        <taxon>Eukaryota</taxon>
        <taxon>Viridiplantae</taxon>
        <taxon>Streptophyta</taxon>
        <taxon>Charophyceae</taxon>
        <taxon>Charales</taxon>
        <taxon>Characeae</taxon>
        <taxon>Chara</taxon>
    </lineage>
</organism>
<evidence type="ECO:0000259" key="2">
    <source>
        <dbReference type="Pfam" id="PF17921"/>
    </source>
</evidence>
<dbReference type="Gene3D" id="3.30.420.10">
    <property type="entry name" value="Ribonuclease H-like superfamily/Ribonuclease H"/>
    <property type="match status" value="1"/>
</dbReference>
<evidence type="ECO:0000313" key="3">
    <source>
        <dbReference type="EMBL" id="GBG75507.1"/>
    </source>
</evidence>